<dbReference type="PANTHER" id="PTHR13395:SF6">
    <property type="entry name" value="SISTER CHROMATID COHESION PROTEIN DCC1"/>
    <property type="match status" value="1"/>
</dbReference>
<accession>A0A1G4IPY7</accession>
<dbReference type="EMBL" id="LT598462">
    <property type="protein sequence ID" value="SCU78743.1"/>
    <property type="molecule type" value="Genomic_DNA"/>
</dbReference>
<dbReference type="GO" id="GO:0006260">
    <property type="term" value="P:DNA replication"/>
    <property type="evidence" value="ECO:0007669"/>
    <property type="project" value="UniProtKB-KW"/>
</dbReference>
<dbReference type="GO" id="GO:0034088">
    <property type="term" value="P:maintenance of mitotic sister chromatid cohesion"/>
    <property type="evidence" value="ECO:0007669"/>
    <property type="project" value="TreeGrafter"/>
</dbReference>
<keyword evidence="4" id="KW-1185">Reference proteome</keyword>
<organism evidence="3 4">
    <name type="scientific">Lachancea mirantina</name>
    <dbReference type="NCBI Taxonomy" id="1230905"/>
    <lineage>
        <taxon>Eukaryota</taxon>
        <taxon>Fungi</taxon>
        <taxon>Dikarya</taxon>
        <taxon>Ascomycota</taxon>
        <taxon>Saccharomycotina</taxon>
        <taxon>Saccharomycetes</taxon>
        <taxon>Saccharomycetales</taxon>
        <taxon>Saccharomycetaceae</taxon>
        <taxon>Lachancea</taxon>
    </lineage>
</organism>
<dbReference type="GO" id="GO:0031390">
    <property type="term" value="C:Ctf18 RFC-like complex"/>
    <property type="evidence" value="ECO:0007669"/>
    <property type="project" value="InterPro"/>
</dbReference>
<comment type="similarity">
    <text evidence="1">Belongs to the DCC1 family.</text>
</comment>
<name>A0A1G4IPY7_9SACH</name>
<evidence type="ECO:0000256" key="2">
    <source>
        <dbReference type="ARBA" id="ARBA00022705"/>
    </source>
</evidence>
<evidence type="ECO:0000313" key="3">
    <source>
        <dbReference type="EMBL" id="SCU78743.1"/>
    </source>
</evidence>
<keyword evidence="2" id="KW-0235">DNA replication</keyword>
<dbReference type="Pfam" id="PF09724">
    <property type="entry name" value="Dcc1"/>
    <property type="match status" value="1"/>
</dbReference>
<dbReference type="InterPro" id="IPR019128">
    <property type="entry name" value="Dcc1"/>
</dbReference>
<dbReference type="AlphaFoldDB" id="A0A1G4IPY7"/>
<dbReference type="GO" id="GO:0000775">
    <property type="term" value="C:chromosome, centromeric region"/>
    <property type="evidence" value="ECO:0007669"/>
    <property type="project" value="TreeGrafter"/>
</dbReference>
<dbReference type="STRING" id="1230905.A0A1G4IPY7"/>
<evidence type="ECO:0000313" key="4">
    <source>
        <dbReference type="Proteomes" id="UP000191024"/>
    </source>
</evidence>
<dbReference type="GO" id="GO:0000785">
    <property type="term" value="C:chromatin"/>
    <property type="evidence" value="ECO:0007669"/>
    <property type="project" value="TreeGrafter"/>
</dbReference>
<gene>
    <name evidence="3" type="ORF">LAMI_0A05732G</name>
</gene>
<reference evidence="3 4" key="1">
    <citation type="submission" date="2016-03" db="EMBL/GenBank/DDBJ databases">
        <authorList>
            <person name="Devillers H."/>
        </authorList>
    </citation>
    <scope>NUCLEOTIDE SEQUENCE [LARGE SCALE GENOMIC DNA]</scope>
    <source>
        <strain evidence="3">CBS 11717</strain>
    </source>
</reference>
<protein>
    <submittedName>
        <fullName evidence="3">LAMI_0A05732g1_1</fullName>
    </submittedName>
</protein>
<dbReference type="OrthoDB" id="276989at2759"/>
<proteinExistence type="inferred from homology"/>
<dbReference type="Proteomes" id="UP000191024">
    <property type="component" value="Chromosome A"/>
</dbReference>
<dbReference type="PANTHER" id="PTHR13395">
    <property type="entry name" value="SISTER CHROMATID COHESION PROTEIN DCC1-RELATED"/>
    <property type="match status" value="1"/>
</dbReference>
<evidence type="ECO:0000256" key="1">
    <source>
        <dbReference type="ARBA" id="ARBA00007017"/>
    </source>
</evidence>
<sequence length="361" mass="41277">MSRYIYAKLQPESTRKLLLLTPDILEAIKSGQKIEFKALQETQQVVLCSEEKTWSLRQKNHSNTVFLTREFLPDADEEGPELNDAVSHHLGFSRQSFELEPKISAGEINVNHLPIYDGENRDLVKSSTVEKLMESSPCSMKEFQTKWYAAGGCTINGAACLLTHGFLSRALHLTIMSCMAESIDLDDLNVRETFEAVSKDISEAGEFNPYTQEVIETVIGKFCQQAPDGKRSLDRKSVSKWYGITALKKFAAKQPLSHEEFMIKWKSQFPPYFNCNLDISLLQGHFFRPLASSIHYLSRSTLPDDVKDRFKYLFKIQSVWDLEDIQPLIEDLNTSGLKIDSFVMKFARRKRQGKRTIVTSR</sequence>